<dbReference type="AlphaFoldDB" id="A0A5N5HAQ0"/>
<proteinExistence type="predicted"/>
<comment type="caution">
    <text evidence="1">The sequence shown here is derived from an EMBL/GenBank/DDBJ whole genome shotgun (WGS) entry which is preliminary data.</text>
</comment>
<name>A0A5N5HAQ0_9ROSA</name>
<keyword evidence="1" id="KW-0808">Transferase</keyword>
<protein>
    <submittedName>
        <fullName evidence="1">Protein kinase APK1B</fullName>
    </submittedName>
</protein>
<dbReference type="SUPFAM" id="SSF56112">
    <property type="entry name" value="Protein kinase-like (PK-like)"/>
    <property type="match status" value="1"/>
</dbReference>
<dbReference type="GO" id="GO:0016301">
    <property type="term" value="F:kinase activity"/>
    <property type="evidence" value="ECO:0007669"/>
    <property type="project" value="UniProtKB-KW"/>
</dbReference>
<reference evidence="1 2" key="1">
    <citation type="submission" date="2019-09" db="EMBL/GenBank/DDBJ databases">
        <authorList>
            <person name="Ou C."/>
        </authorList>
    </citation>
    <scope>NUCLEOTIDE SEQUENCE [LARGE SCALE GENOMIC DNA]</scope>
    <source>
        <strain evidence="1">S2</strain>
        <tissue evidence="1">Leaf</tissue>
    </source>
</reference>
<reference evidence="2" key="2">
    <citation type="submission" date="2019-10" db="EMBL/GenBank/DDBJ databases">
        <title>A de novo genome assembly of a pear dwarfing rootstock.</title>
        <authorList>
            <person name="Wang F."/>
            <person name="Wang J."/>
            <person name="Li S."/>
            <person name="Zhang Y."/>
            <person name="Fang M."/>
            <person name="Ma L."/>
            <person name="Zhao Y."/>
            <person name="Jiang S."/>
        </authorList>
    </citation>
    <scope>NUCLEOTIDE SEQUENCE [LARGE SCALE GENOMIC DNA]</scope>
</reference>
<dbReference type="InterPro" id="IPR011009">
    <property type="entry name" value="Kinase-like_dom_sf"/>
</dbReference>
<accession>A0A5N5HAQ0</accession>
<evidence type="ECO:0000313" key="2">
    <source>
        <dbReference type="Proteomes" id="UP000327157"/>
    </source>
</evidence>
<sequence>MDSAENIGVFTPADLKACANDFKTRTTRLDLLTRVTGTDEARDVKIWDEKSFVLPEEVEFLTHPTVNGHPNLVKLSGYCCEKEVEGVVYDLNPWDTLHNLTACLNVYTTRGKPYLVLDLNASHKMLDWECKLKLFEFGLIRGGIIGEMTTLKKQIPISIGFVDPFFAAKDPLIMFVYRASCDQFSSCTVYI</sequence>
<gene>
    <name evidence="1" type="ORF">D8674_016615</name>
</gene>
<dbReference type="OrthoDB" id="1711336at2759"/>
<dbReference type="EMBL" id="SMOL01000160">
    <property type="protein sequence ID" value="KAB2624955.1"/>
    <property type="molecule type" value="Genomic_DNA"/>
</dbReference>
<keyword evidence="1" id="KW-0418">Kinase</keyword>
<organism evidence="1 2">
    <name type="scientific">Pyrus ussuriensis x Pyrus communis</name>
    <dbReference type="NCBI Taxonomy" id="2448454"/>
    <lineage>
        <taxon>Eukaryota</taxon>
        <taxon>Viridiplantae</taxon>
        <taxon>Streptophyta</taxon>
        <taxon>Embryophyta</taxon>
        <taxon>Tracheophyta</taxon>
        <taxon>Spermatophyta</taxon>
        <taxon>Magnoliopsida</taxon>
        <taxon>eudicotyledons</taxon>
        <taxon>Gunneridae</taxon>
        <taxon>Pentapetalae</taxon>
        <taxon>rosids</taxon>
        <taxon>fabids</taxon>
        <taxon>Rosales</taxon>
        <taxon>Rosaceae</taxon>
        <taxon>Amygdaloideae</taxon>
        <taxon>Maleae</taxon>
        <taxon>Pyrus</taxon>
    </lineage>
</organism>
<dbReference type="Proteomes" id="UP000327157">
    <property type="component" value="Chromosome 16"/>
</dbReference>
<reference evidence="1 2" key="3">
    <citation type="submission" date="2019-11" db="EMBL/GenBank/DDBJ databases">
        <title>A de novo genome assembly of a pear dwarfing rootstock.</title>
        <authorList>
            <person name="Wang F."/>
            <person name="Wang J."/>
            <person name="Li S."/>
            <person name="Zhang Y."/>
            <person name="Fang M."/>
            <person name="Ma L."/>
            <person name="Zhao Y."/>
            <person name="Jiang S."/>
        </authorList>
    </citation>
    <scope>NUCLEOTIDE SEQUENCE [LARGE SCALE GENOMIC DNA]</scope>
    <source>
        <strain evidence="1">S2</strain>
        <tissue evidence="1">Leaf</tissue>
    </source>
</reference>
<keyword evidence="2" id="KW-1185">Reference proteome</keyword>
<evidence type="ECO:0000313" key="1">
    <source>
        <dbReference type="EMBL" id="KAB2624955.1"/>
    </source>
</evidence>